<organism evidence="2 3">
    <name type="scientific">Fusarium piperis</name>
    <dbReference type="NCBI Taxonomy" id="1435070"/>
    <lineage>
        <taxon>Eukaryota</taxon>
        <taxon>Fungi</taxon>
        <taxon>Dikarya</taxon>
        <taxon>Ascomycota</taxon>
        <taxon>Pezizomycotina</taxon>
        <taxon>Sordariomycetes</taxon>
        <taxon>Hypocreomycetidae</taxon>
        <taxon>Hypocreales</taxon>
        <taxon>Nectriaceae</taxon>
        <taxon>Fusarium</taxon>
        <taxon>Fusarium solani species complex</taxon>
    </lineage>
</organism>
<reference evidence="2" key="1">
    <citation type="submission" date="2022-10" db="EMBL/GenBank/DDBJ databases">
        <title>Tapping the CABI collections for fungal endophytes: first genome assemblies for Collariella, Neodidymelliopsis, Ascochyta clinopodiicola, Didymella pomorum, Didymosphaeria variabile, Neocosmospora piperis and Neocucurbitaria cava.</title>
        <authorList>
            <person name="Hill R."/>
        </authorList>
    </citation>
    <scope>NUCLEOTIDE SEQUENCE</scope>
    <source>
        <strain evidence="2">IMI 366586</strain>
    </source>
</reference>
<feature type="chain" id="PRO_5040988610" description="ShKT domain-containing protein" evidence="1">
    <location>
        <begin position="23"/>
        <end position="81"/>
    </location>
</feature>
<keyword evidence="1" id="KW-0732">Signal</keyword>
<feature type="signal peptide" evidence="1">
    <location>
        <begin position="1"/>
        <end position="22"/>
    </location>
</feature>
<evidence type="ECO:0008006" key="4">
    <source>
        <dbReference type="Google" id="ProtNLM"/>
    </source>
</evidence>
<evidence type="ECO:0000313" key="3">
    <source>
        <dbReference type="Proteomes" id="UP001140502"/>
    </source>
</evidence>
<proteinExistence type="predicted"/>
<sequence length="81" mass="8532">MLSPALSCTLACPLFIATMALASVGAAAPEPENLNHLEARACPRGSYSKCLAKQVSQCQSGDAAGRQQCMGIWQAMCQRNC</sequence>
<dbReference type="AlphaFoldDB" id="A0A9W9BT32"/>
<gene>
    <name evidence="2" type="ORF">N0V84_001715</name>
</gene>
<keyword evidence="3" id="KW-1185">Reference proteome</keyword>
<protein>
    <recommendedName>
        <fullName evidence="4">ShKT domain-containing protein</fullName>
    </recommendedName>
</protein>
<comment type="caution">
    <text evidence="2">The sequence shown here is derived from an EMBL/GenBank/DDBJ whole genome shotgun (WGS) entry which is preliminary data.</text>
</comment>
<evidence type="ECO:0000256" key="1">
    <source>
        <dbReference type="SAM" id="SignalP"/>
    </source>
</evidence>
<dbReference type="Proteomes" id="UP001140502">
    <property type="component" value="Unassembled WGS sequence"/>
</dbReference>
<evidence type="ECO:0000313" key="2">
    <source>
        <dbReference type="EMBL" id="KAJ4327904.1"/>
    </source>
</evidence>
<name>A0A9W9BT32_9HYPO</name>
<accession>A0A9W9BT32</accession>
<dbReference type="OrthoDB" id="5006849at2759"/>
<dbReference type="EMBL" id="JAPEUR010000018">
    <property type="protein sequence ID" value="KAJ4327904.1"/>
    <property type="molecule type" value="Genomic_DNA"/>
</dbReference>